<accession>A0A9X2HE33</accession>
<dbReference type="AlphaFoldDB" id="A0A9X2HE33"/>
<keyword evidence="2" id="KW-1185">Reference proteome</keyword>
<reference evidence="1" key="1">
    <citation type="submission" date="2022-06" db="EMBL/GenBank/DDBJ databases">
        <title>Rothia sp. isolated from sandalwood seedling.</title>
        <authorList>
            <person name="Tuikhar N."/>
            <person name="Kirdat K."/>
            <person name="Thorat V."/>
            <person name="Swetha P."/>
            <person name="Padma S."/>
            <person name="Sundararaj R."/>
            <person name="Yadav A."/>
        </authorList>
    </citation>
    <scope>NUCLEOTIDE SEQUENCE</scope>
    <source>
        <strain evidence="1">AR01</strain>
    </source>
</reference>
<dbReference type="InterPro" id="IPR036614">
    <property type="entry name" value="RusA-like_sf"/>
</dbReference>
<dbReference type="RefSeq" id="WP_254166491.1">
    <property type="nucleotide sequence ID" value="NZ_JANAFB010000017.1"/>
</dbReference>
<dbReference type="Proteomes" id="UP001139502">
    <property type="component" value="Unassembled WGS sequence"/>
</dbReference>
<evidence type="ECO:0000313" key="2">
    <source>
        <dbReference type="Proteomes" id="UP001139502"/>
    </source>
</evidence>
<dbReference type="GO" id="GO:0000287">
    <property type="term" value="F:magnesium ion binding"/>
    <property type="evidence" value="ECO:0007669"/>
    <property type="project" value="InterPro"/>
</dbReference>
<proteinExistence type="predicted"/>
<gene>
    <name evidence="1" type="ORF">NBM05_08355</name>
</gene>
<sequence length="121" mass="13802">MTIHELLIPQNGIPWINSNDRGHWSLRHDYTRLWRAQARTRAARTDLVIDLNRVRIDASVFKARANRYDPANLYPTAKAVVDGLVDYGLVVDDDWRHVEGPFLHHGGISAAPGLLLRIEEL</sequence>
<protein>
    <submittedName>
        <fullName evidence="1">Uncharacterized protein</fullName>
    </submittedName>
</protein>
<dbReference type="GO" id="GO:0006281">
    <property type="term" value="P:DNA repair"/>
    <property type="evidence" value="ECO:0007669"/>
    <property type="project" value="InterPro"/>
</dbReference>
<evidence type="ECO:0000313" key="1">
    <source>
        <dbReference type="EMBL" id="MCP3426012.1"/>
    </source>
</evidence>
<comment type="caution">
    <text evidence="1">The sequence shown here is derived from an EMBL/GenBank/DDBJ whole genome shotgun (WGS) entry which is preliminary data.</text>
</comment>
<name>A0A9X2HE33_9MICC</name>
<dbReference type="Gene3D" id="3.30.1330.70">
    <property type="entry name" value="Holliday junction resolvase RusA"/>
    <property type="match status" value="1"/>
</dbReference>
<organism evidence="1 2">
    <name type="scientific">Rothia santali</name>
    <dbReference type="NCBI Taxonomy" id="2949643"/>
    <lineage>
        <taxon>Bacteria</taxon>
        <taxon>Bacillati</taxon>
        <taxon>Actinomycetota</taxon>
        <taxon>Actinomycetes</taxon>
        <taxon>Micrococcales</taxon>
        <taxon>Micrococcaceae</taxon>
        <taxon>Rothia</taxon>
    </lineage>
</organism>
<dbReference type="EMBL" id="JANAFB010000017">
    <property type="protein sequence ID" value="MCP3426012.1"/>
    <property type="molecule type" value="Genomic_DNA"/>
</dbReference>
<dbReference type="GO" id="GO:0006310">
    <property type="term" value="P:DNA recombination"/>
    <property type="evidence" value="ECO:0007669"/>
    <property type="project" value="InterPro"/>
</dbReference>
<dbReference type="SUPFAM" id="SSF103084">
    <property type="entry name" value="Holliday junction resolvase RusA"/>
    <property type="match status" value="1"/>
</dbReference>